<evidence type="ECO:0000313" key="2">
    <source>
        <dbReference type="Proteomes" id="UP000034350"/>
    </source>
</evidence>
<sequence>MIKLVCTLVIQFISCSRRQCCGHHHCLDNQPILVRAYELPSKSQVGRTDCFEGRNFKDYMDSTSSWNFGVFFMKTINSTNEKIFNAGEILKIIWDTIGGRDKSKLALFVASSLHNTSNYKVFEEADNSSDRYKSRGLLMIRGKENYKLLSHLSATKHDYMCDPKRLSSVNEFAIRDTIEFWEYKMEHNYTFNNMMKSFKIKNWMENRWETPDIKNWREMYEKLKLVYFNE</sequence>
<proteinExistence type="predicted"/>
<dbReference type="Gene3D" id="1.10.530.10">
    <property type="match status" value="1"/>
</dbReference>
<dbReference type="AlphaFoldDB" id="A0A0F9WGX1"/>
<dbReference type="SUPFAM" id="SSF53955">
    <property type="entry name" value="Lysozyme-like"/>
    <property type="match status" value="1"/>
</dbReference>
<dbReference type="EMBL" id="JPQZ01000010">
    <property type="protein sequence ID" value="KKO75865.1"/>
    <property type="molecule type" value="Genomic_DNA"/>
</dbReference>
<dbReference type="GeneID" id="36318403"/>
<dbReference type="VEuPathDB" id="MicrosporidiaDB:NCER_100575"/>
<dbReference type="VEuPathDB" id="MicrosporidiaDB:G9O61_00g002880"/>
<protein>
    <submittedName>
        <fullName evidence="1">Uncharacterized protein</fullName>
    </submittedName>
</protein>
<dbReference type="OrthoDB" id="2196308at2759"/>
<dbReference type="Proteomes" id="UP000034350">
    <property type="component" value="Unassembled WGS sequence"/>
</dbReference>
<keyword evidence="2" id="KW-1185">Reference proteome</keyword>
<reference evidence="1 2" key="1">
    <citation type="journal article" date="2015" name="Environ. Microbiol.">
        <title>Genome analyses suggest the presence of polyploidy and recent human-driven expansions in eight global populations of the honeybee pathogen Nosema ceranae.</title>
        <authorList>
            <person name="Pelin A."/>
            <person name="Selman M."/>
            <person name="Aris-Brosou S."/>
            <person name="Farinelli L."/>
            <person name="Corradi N."/>
        </authorList>
    </citation>
    <scope>NUCLEOTIDE SEQUENCE [LARGE SCALE GENOMIC DNA]</scope>
    <source>
        <strain evidence="1 2">PA08 1199</strain>
    </source>
</reference>
<name>A0A0F9WGX1_9MICR</name>
<accession>A0A0F9WGX1</accession>
<dbReference type="InterPro" id="IPR023346">
    <property type="entry name" value="Lysozyme-like_dom_sf"/>
</dbReference>
<comment type="caution">
    <text evidence="1">The sequence shown here is derived from an EMBL/GenBank/DDBJ whole genome shotgun (WGS) entry which is preliminary data.</text>
</comment>
<dbReference type="RefSeq" id="XP_024331607.1">
    <property type="nucleotide sequence ID" value="XM_024473509.1"/>
</dbReference>
<organism evidence="1 2">
    <name type="scientific">Vairimorpha ceranae</name>
    <dbReference type="NCBI Taxonomy" id="40302"/>
    <lineage>
        <taxon>Eukaryota</taxon>
        <taxon>Fungi</taxon>
        <taxon>Fungi incertae sedis</taxon>
        <taxon>Microsporidia</taxon>
        <taxon>Nosematidae</taxon>
        <taxon>Vairimorpha</taxon>
    </lineage>
</organism>
<dbReference type="VEuPathDB" id="MicrosporidiaDB:AAJ76_1000017004"/>
<gene>
    <name evidence="1" type="ORF">AAJ76_1000017004</name>
</gene>
<evidence type="ECO:0000313" key="1">
    <source>
        <dbReference type="EMBL" id="KKO75865.1"/>
    </source>
</evidence>